<dbReference type="Pfam" id="PF15915">
    <property type="entry name" value="BAT"/>
    <property type="match status" value="1"/>
</dbReference>
<dbReference type="GO" id="GO:0006355">
    <property type="term" value="P:regulation of DNA-templated transcription"/>
    <property type="evidence" value="ECO:0007669"/>
    <property type="project" value="InterPro"/>
</dbReference>
<organism evidence="5 6">
    <name type="scientific">Natrialba chahannaoensis JCM 10990</name>
    <dbReference type="NCBI Taxonomy" id="1227492"/>
    <lineage>
        <taxon>Archaea</taxon>
        <taxon>Methanobacteriati</taxon>
        <taxon>Methanobacteriota</taxon>
        <taxon>Stenosarchaea group</taxon>
        <taxon>Halobacteria</taxon>
        <taxon>Halobacteriales</taxon>
        <taxon>Natrialbaceae</taxon>
        <taxon>Natrialba</taxon>
    </lineage>
</organism>
<dbReference type="PANTHER" id="PTHR34236:SF1">
    <property type="entry name" value="DIMETHYL SULFOXIDE REDUCTASE TRANSCRIPTIONAL ACTIVATOR"/>
    <property type="match status" value="1"/>
</dbReference>
<dbReference type="InterPro" id="IPR000014">
    <property type="entry name" value="PAS"/>
</dbReference>
<dbReference type="AlphaFoldDB" id="M0ABL6"/>
<dbReference type="InterPro" id="IPR031803">
    <property type="entry name" value="BAT_GAF/HTH-assoc"/>
</dbReference>
<dbReference type="Gene3D" id="3.30.450.40">
    <property type="match status" value="1"/>
</dbReference>
<feature type="domain" description="PAS" evidence="4">
    <location>
        <begin position="180"/>
        <end position="250"/>
    </location>
</feature>
<reference evidence="5 6" key="1">
    <citation type="journal article" date="2014" name="PLoS Genet.">
        <title>Phylogenetically driven sequencing of extremely halophilic archaea reveals strategies for static and dynamic osmo-response.</title>
        <authorList>
            <person name="Becker E.A."/>
            <person name="Seitzer P.M."/>
            <person name="Tritt A."/>
            <person name="Larsen D."/>
            <person name="Krusor M."/>
            <person name="Yao A.I."/>
            <person name="Wu D."/>
            <person name="Madern D."/>
            <person name="Eisen J.A."/>
            <person name="Darling A.E."/>
            <person name="Facciotti M.T."/>
        </authorList>
    </citation>
    <scope>NUCLEOTIDE SEQUENCE [LARGE SCALE GENOMIC DNA]</scope>
    <source>
        <strain evidence="5 6">JCM 10990</strain>
    </source>
</reference>
<dbReference type="SMART" id="SM00091">
    <property type="entry name" value="PAS"/>
    <property type="match status" value="3"/>
</dbReference>
<dbReference type="NCBIfam" id="TIGR00229">
    <property type="entry name" value="sensory_box"/>
    <property type="match status" value="1"/>
</dbReference>
<dbReference type="EMBL" id="AOIN01000091">
    <property type="protein sequence ID" value="ELY95257.1"/>
    <property type="molecule type" value="Genomic_DNA"/>
</dbReference>
<dbReference type="Pfam" id="PF04967">
    <property type="entry name" value="HTH_10"/>
    <property type="match status" value="1"/>
</dbReference>
<accession>M0ABL6</accession>
<dbReference type="InterPro" id="IPR029016">
    <property type="entry name" value="GAF-like_dom_sf"/>
</dbReference>
<feature type="compositionally biased region" description="Acidic residues" evidence="3">
    <location>
        <begin position="615"/>
        <end position="629"/>
    </location>
</feature>
<feature type="compositionally biased region" description="Basic and acidic residues" evidence="3">
    <location>
        <begin position="674"/>
        <end position="685"/>
    </location>
</feature>
<evidence type="ECO:0000256" key="1">
    <source>
        <dbReference type="ARBA" id="ARBA00023015"/>
    </source>
</evidence>
<comment type="caution">
    <text evidence="5">The sequence shown here is derived from an EMBL/GenBank/DDBJ whole genome shotgun (WGS) entry which is preliminary data.</text>
</comment>
<dbReference type="Pfam" id="PF00989">
    <property type="entry name" value="PAS"/>
    <property type="match status" value="1"/>
</dbReference>
<dbReference type="Proteomes" id="UP000011693">
    <property type="component" value="Unassembled WGS sequence"/>
</dbReference>
<dbReference type="STRING" id="1227492.C482_16468"/>
<keyword evidence="6" id="KW-1185">Reference proteome</keyword>
<protein>
    <submittedName>
        <fullName evidence="5">PAS/PAC sensor protein</fullName>
    </submittedName>
</protein>
<feature type="compositionally biased region" description="Acidic residues" evidence="3">
    <location>
        <begin position="1052"/>
        <end position="1067"/>
    </location>
</feature>
<dbReference type="SUPFAM" id="SSF55785">
    <property type="entry name" value="PYP-like sensor domain (PAS domain)"/>
    <property type="match status" value="2"/>
</dbReference>
<dbReference type="Pfam" id="PF13426">
    <property type="entry name" value="PAS_9"/>
    <property type="match status" value="1"/>
</dbReference>
<dbReference type="CDD" id="cd00130">
    <property type="entry name" value="PAS"/>
    <property type="match status" value="1"/>
</dbReference>
<evidence type="ECO:0000259" key="4">
    <source>
        <dbReference type="PROSITE" id="PS50112"/>
    </source>
</evidence>
<dbReference type="InterPro" id="IPR007050">
    <property type="entry name" value="HTH_bacterioopsin"/>
</dbReference>
<dbReference type="PATRIC" id="fig|1227492.4.peg.3274"/>
<proteinExistence type="predicted"/>
<dbReference type="RefSeq" id="WP_006168796.1">
    <property type="nucleotide sequence ID" value="NZ_AOIN01000091.1"/>
</dbReference>
<keyword evidence="1" id="KW-0805">Transcription regulation</keyword>
<dbReference type="PANTHER" id="PTHR34236">
    <property type="entry name" value="DIMETHYL SULFOXIDE REDUCTASE TRANSCRIPTIONAL ACTIVATOR"/>
    <property type="match status" value="1"/>
</dbReference>
<evidence type="ECO:0000313" key="6">
    <source>
        <dbReference type="Proteomes" id="UP000011693"/>
    </source>
</evidence>
<name>M0ABL6_9EURY</name>
<keyword evidence="2" id="KW-0804">Transcription</keyword>
<feature type="region of interest" description="Disordered" evidence="3">
    <location>
        <begin position="640"/>
        <end position="697"/>
    </location>
</feature>
<dbReference type="InterPro" id="IPR035965">
    <property type="entry name" value="PAS-like_dom_sf"/>
</dbReference>
<feature type="region of interest" description="Disordered" evidence="3">
    <location>
        <begin position="1046"/>
        <end position="1067"/>
    </location>
</feature>
<sequence length="1254" mass="133175">MSDRDRTAAAATDGPAILVVGNSRRINQTADILSSALESIAIRQAPNTDTAREYLATAIEAEDAAEVEATDPTTPIHCLVCEFDADAPRESPLAVLTALESDDATDGNVTDLPPIVALADPDDAGAALEAGATDVITPADPAAVVATRVESVAGRRYADWEAERTLREHGHERGRQQDPSDERAQTILENTTAPILVLTETGEIQTATPAIESQAGHAPPVLKGERLSAFVHPDDRERLRRTVATIADGSVGATEQVRLRLRTAGGTWRVVELVCVSRLSDPVLEGIVATVEPAGTARDGDEPAGTDERGALDRLPVACCSLGPDWELQWANESARRFLRATGDKESDGVRARGPLEGTVIWDLLPAVLRETFYERLHEARANETTVQFEMPAPDESWVMVAAEEPSETDDQSDDTGRLLVTATPDEDGVTLSTHGLRGDAAGETTSTALLGADHERLALLSELVDALEDGIAVLDDGTVEFANTALCEFAETDSLAGTEITSLFGKGLAASIGERANSPVLRWMDAVEGELIRSRGDRRPVDVLVTPLSDAGRTLCVVRDRRRSAAGSLSQLAATLESLDATDSQMTVRQTVVDGVRAETGGEFAGWYQLEKAEESEESGETVDDGVADDPRFRPVAIAIGPDVPRIDPPPVDRDALAFARDGSDGSDEREEGDGKRKESKEGAENSESDDSSTVQIVDDTTASTFLSRSGLRAARVLTVPITDDSVVVVTGSDPLAFDALDTEPVAALAAAGSVALESTLARERRRECHRERERLAGALSFADAVTAAEQALLTAESRDAVEQGLCEVVSELPTAGDMGRTPSVSVSAPAAAREYTATTPSLVWFGRIDAGSETVTPQAWAGSRADLLDSGGDADRPSLIIDSSTELPSAQTGATQTPTVVNDFTALDDAKFNPTARAWYRTLRDAGVRSAVSVPVEYGGISYGTLTIYGNRPNAVDERARRAYDHLGDVAGYSIGALARTQALLTDRVTELEVVLSESSDPLARVASLLGFGLDVRAVVPRSGGGSTVYCAARSADVDAGIGDGNSADADADADTDSDAAIDSDEPLTSRLESATTLDGVASARLVGNETVQTDPNDDGAQPGSPLEVVLESESVADVLAAHGGVLHSMTPLDGRTRLVLTVPGSDSATTPVRSIVERLEQEAVSARLLARRERDARPRPVRAFDAELRERLSDRQWRTLEAAYYGGFFAWPRESTGEEIAESLAVSQPTFSRHLRAAQRKLFELLFDQSE</sequence>
<dbReference type="Gene3D" id="3.30.450.20">
    <property type="entry name" value="PAS domain"/>
    <property type="match status" value="3"/>
</dbReference>
<feature type="region of interest" description="Disordered" evidence="3">
    <location>
        <begin position="613"/>
        <end position="632"/>
    </location>
</feature>
<gene>
    <name evidence="5" type="ORF">C482_16468</name>
</gene>
<dbReference type="SUPFAM" id="SSF55781">
    <property type="entry name" value="GAF domain-like"/>
    <property type="match status" value="1"/>
</dbReference>
<evidence type="ECO:0000313" key="5">
    <source>
        <dbReference type="EMBL" id="ELY95257.1"/>
    </source>
</evidence>
<evidence type="ECO:0000256" key="3">
    <source>
        <dbReference type="SAM" id="MobiDB-lite"/>
    </source>
</evidence>
<dbReference type="InterPro" id="IPR013767">
    <property type="entry name" value="PAS_fold"/>
</dbReference>
<evidence type="ECO:0000256" key="2">
    <source>
        <dbReference type="ARBA" id="ARBA00023163"/>
    </source>
</evidence>
<dbReference type="PROSITE" id="PS50112">
    <property type="entry name" value="PAS"/>
    <property type="match status" value="1"/>
</dbReference>
<dbReference type="OrthoDB" id="186758at2157"/>